<gene>
    <name evidence="8" type="ORF">CTOB1V02_LOCUS4062</name>
</gene>
<dbReference type="AlphaFoldDB" id="A0A7R8ZN53"/>
<dbReference type="Pfam" id="PF00916">
    <property type="entry name" value="Sulfate_transp"/>
    <property type="match status" value="1"/>
</dbReference>
<dbReference type="InterPro" id="IPR002645">
    <property type="entry name" value="STAS_dom"/>
</dbReference>
<evidence type="ECO:0000256" key="4">
    <source>
        <dbReference type="ARBA" id="ARBA00022989"/>
    </source>
</evidence>
<organism evidence="8">
    <name type="scientific">Cyprideis torosa</name>
    <dbReference type="NCBI Taxonomy" id="163714"/>
    <lineage>
        <taxon>Eukaryota</taxon>
        <taxon>Metazoa</taxon>
        <taxon>Ecdysozoa</taxon>
        <taxon>Arthropoda</taxon>
        <taxon>Crustacea</taxon>
        <taxon>Oligostraca</taxon>
        <taxon>Ostracoda</taxon>
        <taxon>Podocopa</taxon>
        <taxon>Podocopida</taxon>
        <taxon>Cytherocopina</taxon>
        <taxon>Cytheroidea</taxon>
        <taxon>Cytherideidae</taxon>
        <taxon>Cyprideis</taxon>
    </lineage>
</organism>
<name>A0A7R8ZN53_9CRUS</name>
<keyword evidence="3" id="KW-0812">Transmembrane</keyword>
<evidence type="ECO:0000256" key="3">
    <source>
        <dbReference type="ARBA" id="ARBA00022692"/>
    </source>
</evidence>
<comment type="similarity">
    <text evidence="2">Belongs to the eukaryotic ribosomal protein eL14 family.</text>
</comment>
<dbReference type="GO" id="GO:0016020">
    <property type="term" value="C:membrane"/>
    <property type="evidence" value="ECO:0007669"/>
    <property type="project" value="UniProtKB-SubCell"/>
</dbReference>
<evidence type="ECO:0000313" key="8">
    <source>
        <dbReference type="EMBL" id="CAD7226137.1"/>
    </source>
</evidence>
<protein>
    <recommendedName>
        <fullName evidence="6">Large ribosomal subunit protein eL14</fullName>
    </recommendedName>
    <alternativeName>
        <fullName evidence="7">60S ribosomal protein L14</fullName>
    </alternativeName>
</protein>
<dbReference type="GO" id="GO:0008271">
    <property type="term" value="F:secondary active sulfate transmembrane transporter activity"/>
    <property type="evidence" value="ECO:0007669"/>
    <property type="project" value="InterPro"/>
</dbReference>
<dbReference type="InterPro" id="IPR018045">
    <property type="entry name" value="S04_transporter_CS"/>
</dbReference>
<dbReference type="InterPro" id="IPR001902">
    <property type="entry name" value="SLC26A/SulP_fam"/>
</dbReference>
<dbReference type="OrthoDB" id="1875589at2759"/>
<keyword evidence="5" id="KW-0472">Membrane</keyword>
<keyword evidence="4" id="KW-1133">Transmembrane helix</keyword>
<dbReference type="InterPro" id="IPR011547">
    <property type="entry name" value="SLC26A/SulP_dom"/>
</dbReference>
<comment type="subcellular location">
    <subcellularLocation>
        <location evidence="1">Membrane</location>
        <topology evidence="1">Multi-pass membrane protein</topology>
    </subcellularLocation>
</comment>
<dbReference type="CDD" id="cd23702">
    <property type="entry name" value="eL14"/>
    <property type="match status" value="1"/>
</dbReference>
<evidence type="ECO:0000256" key="6">
    <source>
        <dbReference type="ARBA" id="ARBA00035215"/>
    </source>
</evidence>
<dbReference type="Gene3D" id="3.30.750.24">
    <property type="entry name" value="STAS domain"/>
    <property type="match status" value="1"/>
</dbReference>
<dbReference type="Pfam" id="PF01740">
    <property type="entry name" value="STAS"/>
    <property type="match status" value="1"/>
</dbReference>
<evidence type="ECO:0000256" key="7">
    <source>
        <dbReference type="ARBA" id="ARBA00035318"/>
    </source>
</evidence>
<dbReference type="CDD" id="cd07042">
    <property type="entry name" value="STAS_SulP_like_sulfate_transporter"/>
    <property type="match status" value="1"/>
</dbReference>
<dbReference type="Gene3D" id="2.30.30.30">
    <property type="match status" value="1"/>
</dbReference>
<dbReference type="PANTHER" id="PTHR11814">
    <property type="entry name" value="SULFATE TRANSPORTER"/>
    <property type="match status" value="1"/>
</dbReference>
<dbReference type="GO" id="GO:0006412">
    <property type="term" value="P:translation"/>
    <property type="evidence" value="ECO:0007669"/>
    <property type="project" value="InterPro"/>
</dbReference>
<dbReference type="SUPFAM" id="SSF52091">
    <property type="entry name" value="SpoIIaa-like"/>
    <property type="match status" value="1"/>
</dbReference>
<dbReference type="InterPro" id="IPR008991">
    <property type="entry name" value="Translation_prot_SH3-like_sf"/>
</dbReference>
<proteinExistence type="inferred from homology"/>
<evidence type="ECO:0000256" key="2">
    <source>
        <dbReference type="ARBA" id="ARBA00006592"/>
    </source>
</evidence>
<dbReference type="InterPro" id="IPR036513">
    <property type="entry name" value="STAS_dom_sf"/>
</dbReference>
<dbReference type="EMBL" id="OB660757">
    <property type="protein sequence ID" value="CAD7226137.1"/>
    <property type="molecule type" value="Genomic_DNA"/>
</dbReference>
<dbReference type="GO" id="GO:0003735">
    <property type="term" value="F:structural constituent of ribosome"/>
    <property type="evidence" value="ECO:0007669"/>
    <property type="project" value="InterPro"/>
</dbReference>
<dbReference type="GO" id="GO:0005840">
    <property type="term" value="C:ribosome"/>
    <property type="evidence" value="ECO:0007669"/>
    <property type="project" value="InterPro"/>
</dbReference>
<dbReference type="InterPro" id="IPR002784">
    <property type="entry name" value="Ribosomal_eL14_dom"/>
</dbReference>
<reference evidence="8" key="1">
    <citation type="submission" date="2020-11" db="EMBL/GenBank/DDBJ databases">
        <authorList>
            <person name="Tran Van P."/>
        </authorList>
    </citation>
    <scope>NUCLEOTIDE SEQUENCE</scope>
</reference>
<dbReference type="PROSITE" id="PS50801">
    <property type="entry name" value="STAS"/>
    <property type="match status" value="1"/>
</dbReference>
<evidence type="ECO:0000256" key="5">
    <source>
        <dbReference type="ARBA" id="ARBA00023136"/>
    </source>
</evidence>
<accession>A0A7R8ZN53</accession>
<dbReference type="Pfam" id="PF01929">
    <property type="entry name" value="Ribosomal_L14e"/>
    <property type="match status" value="1"/>
</dbReference>
<sequence length="1212" mass="133776">MSRYLPSPYEGDREMLLVWGCVGPARALLAARGGAYPGRTNGPRRSLRKGSLSGVLKMPSKPREMLTHSLLFFGNSGYFFGQPANSARGVIPSSCSDRFLHIGGGRVRSTTARGGGLFVLFSSSDGVRGDDSPDPIAPTEPSPQSEISAAPSQWLTWAPPLTNDRCETTVLSKGKANKATAVVELQRPKIQNRDEGAVPLLSHGFLAAVDSRFCQERKQWDGRGVLRETGMLPMRIQSLDGDEKSIPEGVGDGRAKSLCGGALWDGASKKEALPLLLRPSDSAAQAPLSSRFGIKSDKELARCGGCWSDRVKFYTGDTNTPSESIYSAPKAAAAKQVPKKSPEELKAQKEELRSITKAFPKFVEIGRIALLKKGPDAGKIVTVVDVIDARHYLVDGPGSGVTRRAVQCHDIHLTKFAFTIPRGGSTKCIRKKWEDTKLMEKWEHSKLYKKLNDEKKNYCQIEGDVKSVKEMNEETVYEDDETTGRSSRSGQEDELERHLRDVRAVSKDAIAEGRESADLDPRTVALFDSQPVLEAMSAALQAVESPINPFDTHFPSHVVTINRNVFLQSTAMRAGGFHAEVEPDLVTIIYDYFACTEPLSAYCIWNEIKSRFPVLRWIPQYPWFYLVEDTIAGLIIGFMLIPQSMGHAVIAKVPAEIGLYTSLLPPVVYFLFGTSRHISQGTYIVTWLMLGNALDETCPETKDAKVECVGLITFYVFVLQLLMFIFHLGDMVASLFSEVLLDSFITAAALHGITSQANHMMGLPKPPVEYGIGYVPRMYYALLRELSSANYIEILVAFGSLLFLYASDYVINPILKKYCRYQFPGQILVVVIGCGVSYGADLEKRGVPVLSEVKAGLPSPTYPHFSRTNFGLIGYAIMIACLSVATNFALCQLLSFKEYKTDGNQELLAYSMSNLCSCFFRGGPVAGALARSYVNKSAGARTLLGSVVSSLLILCVLLFLGPLIEPLPLCTLSAVIVAAMTKLLFRVQKLPTVWYYSKMDLFMWLAIFLISLLVDLIYGLISGLALQFFVFSLKLRLARGVLVGEVPYRTGIFVECEQYTAVHCGLKIFRFQGPLFFGSEETFQTKFRDCTGIDLEDVISPTAPDKIRTTAPWKPSSKMAAIGYDKVNAVIIDLSGVSFIDSTGLSMLLEVFTKLKDIGINCYFAEARLDVIIMFEKSNFYSTVDDSHLFATVLDAVEFLRHEEREAKSRRA</sequence>
<evidence type="ECO:0000256" key="1">
    <source>
        <dbReference type="ARBA" id="ARBA00004141"/>
    </source>
</evidence>
<dbReference type="InterPro" id="IPR014722">
    <property type="entry name" value="Rib_uL2_dom2"/>
</dbReference>
<dbReference type="SUPFAM" id="SSF50104">
    <property type="entry name" value="Translation proteins SH3-like domain"/>
    <property type="match status" value="1"/>
</dbReference>
<dbReference type="PROSITE" id="PS01130">
    <property type="entry name" value="SLC26A"/>
    <property type="match status" value="1"/>
</dbReference>